<sequence>MNEQVTYVYAVVRAAGGAADAADAADAAAHLAGVGGGEVRTVPGTRGTALVLAVSSVPEDDFREDALRRHFEDLDWLESVARAHHGVIEALAARADVLPLRLATVYLDDDRARAVLDASWDSFAERMEHLAGHAEWGVKIYVERRPAPAGPAPAGDLSPGRAYLRTRRTERSVRESVYRAAEEAAARVEAAGRRHAAERARHRVQQGQLADAPGENVVNDAYLVHRDRAAAFHDEASRAAEGLPGVRVEVTGPWAPYSFVTPPTGAASPAEEHAT</sequence>
<name>A0ABT6A4T9_9ACTN</name>
<evidence type="ECO:0000256" key="1">
    <source>
        <dbReference type="ARBA" id="ARBA00022987"/>
    </source>
</evidence>
<dbReference type="PANTHER" id="PTHR36852">
    <property type="entry name" value="PROTEIN GVPL 2"/>
    <property type="match status" value="1"/>
</dbReference>
<evidence type="ECO:0000256" key="3">
    <source>
        <dbReference type="ARBA" id="ARBA00035643"/>
    </source>
</evidence>
<comment type="caution">
    <text evidence="4">The sequence shown here is derived from an EMBL/GenBank/DDBJ whole genome shotgun (WGS) entry which is preliminary data.</text>
</comment>
<keyword evidence="5" id="KW-1185">Reference proteome</keyword>
<proteinExistence type="inferred from homology"/>
<accession>A0ABT6A4T9</accession>
<organism evidence="4 5">
    <name type="scientific">Streptomyces tropicalis</name>
    <dbReference type="NCBI Taxonomy" id="3034234"/>
    <lineage>
        <taxon>Bacteria</taxon>
        <taxon>Bacillati</taxon>
        <taxon>Actinomycetota</taxon>
        <taxon>Actinomycetes</taxon>
        <taxon>Kitasatosporales</taxon>
        <taxon>Streptomycetaceae</taxon>
        <taxon>Streptomyces</taxon>
    </lineage>
</organism>
<dbReference type="InterPro" id="IPR009430">
    <property type="entry name" value="GvpL/GvpF"/>
</dbReference>
<dbReference type="Pfam" id="PF06386">
    <property type="entry name" value="GvpL_GvpF"/>
    <property type="match status" value="1"/>
</dbReference>
<comment type="similarity">
    <text evidence="3">Belongs to the gas vesicle GvpF/GvpL family.</text>
</comment>
<evidence type="ECO:0000256" key="2">
    <source>
        <dbReference type="ARBA" id="ARBA00035108"/>
    </source>
</evidence>
<reference evidence="4 5" key="1">
    <citation type="submission" date="2023-03" db="EMBL/GenBank/DDBJ databases">
        <title>Draft genome sequence of Streptomyces sp. K1PA1 isolated from peat swamp forest in Thailand.</title>
        <authorList>
            <person name="Klaysubun C."/>
            <person name="Duangmal K."/>
        </authorList>
    </citation>
    <scope>NUCLEOTIDE SEQUENCE [LARGE SCALE GENOMIC DNA]</scope>
    <source>
        <strain evidence="4 5">K1PA1</strain>
    </source>
</reference>
<dbReference type="EMBL" id="JARJBB010000004">
    <property type="protein sequence ID" value="MDF3298835.1"/>
    <property type="molecule type" value="Genomic_DNA"/>
</dbReference>
<evidence type="ECO:0000313" key="4">
    <source>
        <dbReference type="EMBL" id="MDF3298835.1"/>
    </source>
</evidence>
<dbReference type="PANTHER" id="PTHR36852:SF1">
    <property type="entry name" value="PROTEIN GVPL 2"/>
    <property type="match status" value="1"/>
</dbReference>
<comment type="subcellular location">
    <subcellularLocation>
        <location evidence="2">Gas vesicle</location>
    </subcellularLocation>
</comment>
<protein>
    <submittedName>
        <fullName evidence="4">GvpL/GvpF family gas vesicle protein</fullName>
    </submittedName>
</protein>
<dbReference type="RefSeq" id="WP_276108394.1">
    <property type="nucleotide sequence ID" value="NZ_JARJBB010000004.1"/>
</dbReference>
<dbReference type="Proteomes" id="UP001221150">
    <property type="component" value="Unassembled WGS sequence"/>
</dbReference>
<evidence type="ECO:0000313" key="5">
    <source>
        <dbReference type="Proteomes" id="UP001221150"/>
    </source>
</evidence>
<keyword evidence="1" id="KW-0304">Gas vesicle</keyword>
<gene>
    <name evidence="4" type="ORF">P3H78_09355</name>
</gene>